<dbReference type="CDD" id="cd22268">
    <property type="entry name" value="DPBB_RlpA-like"/>
    <property type="match status" value="1"/>
</dbReference>
<dbReference type="InterPro" id="IPR036680">
    <property type="entry name" value="SPOR-like_sf"/>
</dbReference>
<protein>
    <recommendedName>
        <fullName evidence="4">Endolytic peptidoglycan transglycosylase RlpA</fullName>
        <ecNumber evidence="4">4.2.2.-</ecNumber>
    </recommendedName>
</protein>
<evidence type="ECO:0000256" key="7">
    <source>
        <dbReference type="SAM" id="SignalP"/>
    </source>
</evidence>
<dbReference type="GO" id="GO:0005886">
    <property type="term" value="C:plasma membrane"/>
    <property type="evidence" value="ECO:0007669"/>
    <property type="project" value="UniProtKB-SubCell"/>
</dbReference>
<dbReference type="FunFam" id="2.40.40.10:FF:000003">
    <property type="entry name" value="Endolytic peptidoglycan transglycosylase RlpA"/>
    <property type="match status" value="1"/>
</dbReference>
<dbReference type="eggNOG" id="COG3087">
    <property type="taxonomic scope" value="Bacteria"/>
</dbReference>
<keyword evidence="2 4" id="KW-0456">Lyase</keyword>
<dbReference type="PROSITE" id="PS51257">
    <property type="entry name" value="PROKAR_LIPOPROTEIN"/>
    <property type="match status" value="1"/>
</dbReference>
<evidence type="ECO:0000259" key="8">
    <source>
        <dbReference type="PROSITE" id="PS51724"/>
    </source>
</evidence>
<feature type="compositionally biased region" description="Low complexity" evidence="6">
    <location>
        <begin position="181"/>
        <end position="201"/>
    </location>
</feature>
<feature type="signal peptide" evidence="7">
    <location>
        <begin position="1"/>
        <end position="20"/>
    </location>
</feature>
<dbReference type="SUPFAM" id="SSF110997">
    <property type="entry name" value="Sporulation related repeat"/>
    <property type="match status" value="1"/>
</dbReference>
<reference evidence="9 10" key="1">
    <citation type="journal article" date="2013" name="Genome Announc.">
        <title>Draft Genome Sequence of Methylophaga lonarensis MPLT, a Haloalkaliphilic (Non-Methane-Utilizing) Methylotroph.</title>
        <authorList>
            <person name="Shetty S.A."/>
            <person name="Marathe N.P."/>
            <person name="Munot H."/>
            <person name="Antony C.P."/>
            <person name="Dhotre D.P."/>
            <person name="Murrell J.C."/>
            <person name="Shouche Y.S."/>
        </authorList>
    </citation>
    <scope>NUCLEOTIDE SEQUENCE [LARGE SCALE GENOMIC DNA]</scope>
    <source>
        <strain evidence="9 10">MPL</strain>
    </source>
</reference>
<keyword evidence="3 4" id="KW-0961">Cell wall biogenesis/degradation</keyword>
<dbReference type="HAMAP" id="MF_02071">
    <property type="entry name" value="RlpA"/>
    <property type="match status" value="1"/>
</dbReference>
<dbReference type="PANTHER" id="PTHR34183">
    <property type="entry name" value="ENDOLYTIC PEPTIDOGLYCAN TRANSGLYCOSYLASE RLPA"/>
    <property type="match status" value="1"/>
</dbReference>
<evidence type="ECO:0000313" key="9">
    <source>
        <dbReference type="EMBL" id="EMR13381.1"/>
    </source>
</evidence>
<dbReference type="EC" id="4.2.2.-" evidence="4"/>
<dbReference type="PROSITE" id="PS51724">
    <property type="entry name" value="SPOR"/>
    <property type="match status" value="1"/>
</dbReference>
<dbReference type="EMBL" id="APHR01000026">
    <property type="protein sequence ID" value="EMR13381.1"/>
    <property type="molecule type" value="Genomic_DNA"/>
</dbReference>
<dbReference type="STRING" id="1286106.MPL1_05419"/>
<comment type="function">
    <text evidence="4">Lytic transglycosylase with a strong preference for naked glycan strands that lack stem peptides.</text>
</comment>
<proteinExistence type="inferred from homology"/>
<keyword evidence="4" id="KW-0564">Palmitate</keyword>
<keyword evidence="4" id="KW-1003">Cell membrane</keyword>
<dbReference type="Pfam" id="PF05036">
    <property type="entry name" value="SPOR"/>
    <property type="match status" value="1"/>
</dbReference>
<dbReference type="eggNOG" id="COG0797">
    <property type="taxonomic scope" value="Bacteria"/>
</dbReference>
<dbReference type="Gene3D" id="3.30.70.1070">
    <property type="entry name" value="Sporulation related repeat"/>
    <property type="match status" value="1"/>
</dbReference>
<accession>M7P1L5</accession>
<feature type="region of interest" description="Disordered" evidence="6">
    <location>
        <begin position="24"/>
        <end position="44"/>
    </location>
</feature>
<keyword evidence="1 7" id="KW-0732">Signal</keyword>
<comment type="similarity">
    <text evidence="4 5">Belongs to the RlpA family.</text>
</comment>
<dbReference type="RefSeq" id="WP_009726089.1">
    <property type="nucleotide sequence ID" value="NZ_APHR01000026.1"/>
</dbReference>
<dbReference type="SUPFAM" id="SSF50685">
    <property type="entry name" value="Barwin-like endoglucanases"/>
    <property type="match status" value="1"/>
</dbReference>
<comment type="caution">
    <text evidence="9">The sequence shown here is derived from an EMBL/GenBank/DDBJ whole genome shotgun (WGS) entry which is preliminary data.</text>
</comment>
<dbReference type="GO" id="GO:0009279">
    <property type="term" value="C:cell outer membrane"/>
    <property type="evidence" value="ECO:0007669"/>
    <property type="project" value="TreeGrafter"/>
</dbReference>
<name>M7P1L5_9GAMM</name>
<evidence type="ECO:0000256" key="5">
    <source>
        <dbReference type="RuleBase" id="RU003495"/>
    </source>
</evidence>
<keyword evidence="10" id="KW-1185">Reference proteome</keyword>
<keyword evidence="4 9" id="KW-0449">Lipoprotein</keyword>
<keyword evidence="4" id="KW-0472">Membrane</keyword>
<evidence type="ECO:0000256" key="2">
    <source>
        <dbReference type="ARBA" id="ARBA00023239"/>
    </source>
</evidence>
<gene>
    <name evidence="4" type="primary">rlpA</name>
    <name evidence="9" type="ORF">MPL1_05419</name>
</gene>
<feature type="domain" description="SPOR" evidence="8">
    <location>
        <begin position="207"/>
        <end position="287"/>
    </location>
</feature>
<dbReference type="InterPro" id="IPR012997">
    <property type="entry name" value="RplA"/>
</dbReference>
<dbReference type="GO" id="GO:0000270">
    <property type="term" value="P:peptidoglycan metabolic process"/>
    <property type="evidence" value="ECO:0007669"/>
    <property type="project" value="UniProtKB-UniRule"/>
</dbReference>
<evidence type="ECO:0000256" key="4">
    <source>
        <dbReference type="HAMAP-Rule" id="MF_02071"/>
    </source>
</evidence>
<evidence type="ECO:0000256" key="6">
    <source>
        <dbReference type="SAM" id="MobiDB-lite"/>
    </source>
</evidence>
<dbReference type="OrthoDB" id="9779128at2"/>
<comment type="subcellular location">
    <subcellularLocation>
        <location evidence="4">Cell membrane</location>
        <topology evidence="4">Lipid-anchor</topology>
    </subcellularLocation>
</comment>
<dbReference type="GO" id="GO:0008932">
    <property type="term" value="F:lytic endotransglycosylase activity"/>
    <property type="evidence" value="ECO:0007669"/>
    <property type="project" value="UniProtKB-UniRule"/>
</dbReference>
<feature type="region of interest" description="Disordered" evidence="6">
    <location>
        <begin position="174"/>
        <end position="205"/>
    </location>
</feature>
<dbReference type="NCBIfam" id="TIGR00413">
    <property type="entry name" value="rlpA"/>
    <property type="match status" value="1"/>
</dbReference>
<feature type="chain" id="PRO_5009992300" description="Endolytic peptidoglycan transglycosylase RlpA" evidence="7">
    <location>
        <begin position="21"/>
        <end position="287"/>
    </location>
</feature>
<evidence type="ECO:0000313" key="10">
    <source>
        <dbReference type="Proteomes" id="UP000012019"/>
    </source>
</evidence>
<dbReference type="InterPro" id="IPR007730">
    <property type="entry name" value="SPOR-like_dom"/>
</dbReference>
<sequence length="287" mass="31312">MKANFLRANLIALATLTLFACSGTPQREPQDSAPPPSQVPDIASIPDAVPKQEPLSRYGNMPSYEVFGKTYYTKASAEGYKERGVASWYGTKFHGRRTSSGEPYDMYAMTAAHKTLPLPTYAEVTNLENGRKVIVRINDRGPFVGDRIIDLSYTAAVKLGIKERGTGMVEVRAITPGGASPSTPRQPTETQTQTQAQPQPQKVAQTSPMDAGVYLQVGAFSTMSRAQEVKTTLEQQISDSVRIQPVSRPQGDVYRVRIGPLANVEQSDALADRLSRMGFAETQVVVE</sequence>
<dbReference type="PATRIC" id="fig|1286106.3.peg.1087"/>
<dbReference type="Gene3D" id="2.40.40.10">
    <property type="entry name" value="RlpA-like domain"/>
    <property type="match status" value="1"/>
</dbReference>
<dbReference type="AlphaFoldDB" id="M7P1L5"/>
<dbReference type="Pfam" id="PF03330">
    <property type="entry name" value="DPBB_1"/>
    <property type="match status" value="1"/>
</dbReference>
<dbReference type="GO" id="GO:0071555">
    <property type="term" value="P:cell wall organization"/>
    <property type="evidence" value="ECO:0007669"/>
    <property type="project" value="UniProtKB-KW"/>
</dbReference>
<dbReference type="PANTHER" id="PTHR34183:SF1">
    <property type="entry name" value="ENDOLYTIC PEPTIDOGLYCAN TRANSGLYCOSYLASE RLPA"/>
    <property type="match status" value="1"/>
</dbReference>
<dbReference type="InterPro" id="IPR009009">
    <property type="entry name" value="RlpA-like_DPBB"/>
</dbReference>
<organism evidence="9 10">
    <name type="scientific">Methylophaga lonarensis MPL</name>
    <dbReference type="NCBI Taxonomy" id="1286106"/>
    <lineage>
        <taxon>Bacteria</taxon>
        <taxon>Pseudomonadati</taxon>
        <taxon>Pseudomonadota</taxon>
        <taxon>Gammaproteobacteria</taxon>
        <taxon>Thiotrichales</taxon>
        <taxon>Piscirickettsiaceae</taxon>
        <taxon>Methylophaga</taxon>
    </lineage>
</organism>
<dbReference type="InterPro" id="IPR036908">
    <property type="entry name" value="RlpA-like_sf"/>
</dbReference>
<dbReference type="Proteomes" id="UP000012019">
    <property type="component" value="Unassembled WGS sequence"/>
</dbReference>
<evidence type="ECO:0000256" key="3">
    <source>
        <dbReference type="ARBA" id="ARBA00023316"/>
    </source>
</evidence>
<dbReference type="InterPro" id="IPR034718">
    <property type="entry name" value="RlpA"/>
</dbReference>
<dbReference type="GO" id="GO:0042834">
    <property type="term" value="F:peptidoglycan binding"/>
    <property type="evidence" value="ECO:0007669"/>
    <property type="project" value="InterPro"/>
</dbReference>
<evidence type="ECO:0000256" key="1">
    <source>
        <dbReference type="ARBA" id="ARBA00022729"/>
    </source>
</evidence>